<name>A0A0N8H5N4_9HYPO</name>
<dbReference type="PANTHER" id="PTHR21021">
    <property type="entry name" value="GAF/PUTATIVE CYTOSKELETAL PROTEIN"/>
    <property type="match status" value="1"/>
</dbReference>
<feature type="region of interest" description="Disordered" evidence="2">
    <location>
        <begin position="373"/>
        <end position="394"/>
    </location>
</feature>
<protein>
    <recommendedName>
        <fullName evidence="3">GAF domain-containing protein</fullName>
    </recommendedName>
</protein>
<comment type="caution">
    <text evidence="4">The sequence shown here is derived from an EMBL/GenBank/DDBJ whole genome shotgun (WGS) entry which is preliminary data.</text>
</comment>
<sequence length="394" mass="42199">MGNRPIITLDTPGLALQEPGLGHGAQDEGSILLPGSGSNSVGIVVCSSNGLVVLTVFLSRGPAASVAQTQLIEYDNFNRKLDTNASRIQLSGEIAQFRDETMVHADASNFAKGVTKEDAYEQVLIQAEGLFLGQRNWVRFALILVCNLANAASLLWHAYKSMGAPSTEVNWAGVLIPDQTRFYVLDKSSQEPQLILGPFHGKVACQTIQFGRGVCGTAAQSGTTQLVKDVDSFPGHIACDGDSKSEIVVPIWAEQLGGDGGKKVVAIIDIDCAVLDGFDEVDKAHLEELATLLAKSCDWGAMRRGVHEMQDQTSKLKMGLQSGASLASNGVIVVEWGSVSNGNKLMSLDWNVRRLVPGGWRHGDLGMNDLEMNGFGDEWPRDDGEDADCGGRES</sequence>
<evidence type="ECO:0000313" key="4">
    <source>
        <dbReference type="EMBL" id="KPM36660.1"/>
    </source>
</evidence>
<evidence type="ECO:0000313" key="5">
    <source>
        <dbReference type="Proteomes" id="UP000050424"/>
    </source>
</evidence>
<dbReference type="EMBL" id="LKCW01000195">
    <property type="protein sequence ID" value="KPM36660.1"/>
    <property type="molecule type" value="Genomic_DNA"/>
</dbReference>
<dbReference type="STRING" id="78410.A0A0N8H5N4"/>
<dbReference type="InterPro" id="IPR051330">
    <property type="entry name" value="Phosphatase_reg/MetRdx"/>
</dbReference>
<dbReference type="PROSITE" id="PS01320">
    <property type="entry name" value="UPF0067"/>
    <property type="match status" value="1"/>
</dbReference>
<dbReference type="InterPro" id="IPR003018">
    <property type="entry name" value="GAF"/>
</dbReference>
<dbReference type="Gene3D" id="3.30.450.40">
    <property type="match status" value="1"/>
</dbReference>
<dbReference type="Pfam" id="PF01590">
    <property type="entry name" value="GAF"/>
    <property type="match status" value="1"/>
</dbReference>
<dbReference type="Proteomes" id="UP000050424">
    <property type="component" value="Unassembled WGS sequence"/>
</dbReference>
<dbReference type="InterPro" id="IPR029016">
    <property type="entry name" value="GAF-like_dom_sf"/>
</dbReference>
<evidence type="ECO:0000256" key="2">
    <source>
        <dbReference type="SAM" id="MobiDB-lite"/>
    </source>
</evidence>
<accession>A0A0N8H5N4</accession>
<dbReference type="AlphaFoldDB" id="A0A0N8H5N4"/>
<reference evidence="4 5" key="1">
    <citation type="submission" date="2015-09" db="EMBL/GenBank/DDBJ databases">
        <title>Draft genome of a European isolate of the apple canker pathogen Neonectria ditissima.</title>
        <authorList>
            <person name="Gomez-Cortecero A."/>
            <person name="Harrison R.J."/>
            <person name="Armitage A.D."/>
        </authorList>
    </citation>
    <scope>NUCLEOTIDE SEQUENCE [LARGE SCALE GENOMIC DNA]</scope>
    <source>
        <strain evidence="4 5">R09/05</strain>
    </source>
</reference>
<dbReference type="InterPro" id="IPR000614">
    <property type="entry name" value="FRMsr_CS"/>
</dbReference>
<dbReference type="GO" id="GO:0005829">
    <property type="term" value="C:cytosol"/>
    <property type="evidence" value="ECO:0007669"/>
    <property type="project" value="TreeGrafter"/>
</dbReference>
<proteinExistence type="inferred from homology"/>
<dbReference type="OrthoDB" id="15735at2759"/>
<gene>
    <name evidence="4" type="ORF">AK830_g9916</name>
</gene>
<keyword evidence="5" id="KW-1185">Reference proteome</keyword>
<evidence type="ECO:0000259" key="3">
    <source>
        <dbReference type="Pfam" id="PF01590"/>
    </source>
</evidence>
<organism evidence="4 5">
    <name type="scientific">Neonectria ditissima</name>
    <dbReference type="NCBI Taxonomy" id="78410"/>
    <lineage>
        <taxon>Eukaryota</taxon>
        <taxon>Fungi</taxon>
        <taxon>Dikarya</taxon>
        <taxon>Ascomycota</taxon>
        <taxon>Pezizomycotina</taxon>
        <taxon>Sordariomycetes</taxon>
        <taxon>Hypocreomycetidae</taxon>
        <taxon>Hypocreales</taxon>
        <taxon>Nectriaceae</taxon>
        <taxon>Neonectria</taxon>
    </lineage>
</organism>
<feature type="domain" description="GAF" evidence="3">
    <location>
        <begin position="168"/>
        <end position="295"/>
    </location>
</feature>
<comment type="similarity">
    <text evidence="1">Belongs to the free Met sulfoxide reductase family.</text>
</comment>
<dbReference type="PANTHER" id="PTHR21021:SF15">
    <property type="entry name" value="FREE METHIONINE-R-SULFOXIDE REDUCTASE"/>
    <property type="match status" value="1"/>
</dbReference>
<dbReference type="SUPFAM" id="SSF55781">
    <property type="entry name" value="GAF domain-like"/>
    <property type="match status" value="1"/>
</dbReference>
<evidence type="ECO:0000256" key="1">
    <source>
        <dbReference type="ARBA" id="ARBA00038454"/>
    </source>
</evidence>
<dbReference type="GO" id="GO:0033745">
    <property type="term" value="F:L-methionine-(R)-S-oxide reductase activity"/>
    <property type="evidence" value="ECO:0007669"/>
    <property type="project" value="TreeGrafter"/>
</dbReference>